<accession>A0A1Y1LLK4</accession>
<protein>
    <submittedName>
        <fullName evidence="2">Uncharacterized protein</fullName>
    </submittedName>
</protein>
<organism evidence="2">
    <name type="scientific">Photinus pyralis</name>
    <name type="common">Common eastern firefly</name>
    <name type="synonym">Lampyris pyralis</name>
    <dbReference type="NCBI Taxonomy" id="7054"/>
    <lineage>
        <taxon>Eukaryota</taxon>
        <taxon>Metazoa</taxon>
        <taxon>Ecdysozoa</taxon>
        <taxon>Arthropoda</taxon>
        <taxon>Hexapoda</taxon>
        <taxon>Insecta</taxon>
        <taxon>Pterygota</taxon>
        <taxon>Neoptera</taxon>
        <taxon>Endopterygota</taxon>
        <taxon>Coleoptera</taxon>
        <taxon>Polyphaga</taxon>
        <taxon>Elateriformia</taxon>
        <taxon>Elateroidea</taxon>
        <taxon>Lampyridae</taxon>
        <taxon>Lampyrinae</taxon>
        <taxon>Photinus</taxon>
    </lineage>
</organism>
<name>A0A1Y1LLK4_PHOPY</name>
<sequence length="151" mass="17085">MRHRRGIRTNSNRRISHNRSRPSRLIPSRVELNSVPGRPRHDSTHQSNNERPHIEPPCKPTITTVRMAVVQVSNHWKNKTKEKREVEGRLGQGGVGGGRLSRERQQGTRSLISISLTKQAVYTPDEGWGRNDEREVGKMQKKEGSVCVGPA</sequence>
<reference evidence="2" key="1">
    <citation type="journal article" date="2016" name="Sci. Rep.">
        <title>Molecular characterization of firefly nuptial gifts: a multi-omics approach sheds light on postcopulatory sexual selection.</title>
        <authorList>
            <person name="Al-Wathiqui N."/>
            <person name="Fallon T.R."/>
            <person name="South A."/>
            <person name="Weng J.K."/>
            <person name="Lewis S.M."/>
        </authorList>
    </citation>
    <scope>NUCLEOTIDE SEQUENCE</scope>
</reference>
<feature type="compositionally biased region" description="Gly residues" evidence="1">
    <location>
        <begin position="90"/>
        <end position="99"/>
    </location>
</feature>
<dbReference type="EMBL" id="GEZM01054167">
    <property type="protein sequence ID" value="JAV73811.1"/>
    <property type="molecule type" value="Transcribed_RNA"/>
</dbReference>
<proteinExistence type="predicted"/>
<feature type="region of interest" description="Disordered" evidence="1">
    <location>
        <begin position="125"/>
        <end position="151"/>
    </location>
</feature>
<feature type="region of interest" description="Disordered" evidence="1">
    <location>
        <begin position="78"/>
        <end position="110"/>
    </location>
</feature>
<evidence type="ECO:0000313" key="2">
    <source>
        <dbReference type="EMBL" id="JAV73811.1"/>
    </source>
</evidence>
<dbReference type="AlphaFoldDB" id="A0A1Y1LLK4"/>
<evidence type="ECO:0000256" key="1">
    <source>
        <dbReference type="SAM" id="MobiDB-lite"/>
    </source>
</evidence>
<feature type="compositionally biased region" description="Basic and acidic residues" evidence="1">
    <location>
        <begin position="127"/>
        <end position="144"/>
    </location>
</feature>
<feature type="compositionally biased region" description="Basic and acidic residues" evidence="1">
    <location>
        <begin position="39"/>
        <end position="56"/>
    </location>
</feature>
<feature type="region of interest" description="Disordered" evidence="1">
    <location>
        <begin position="1"/>
        <end position="59"/>
    </location>
</feature>